<keyword evidence="1" id="KW-1133">Transmembrane helix</keyword>
<reference evidence="3 4" key="1">
    <citation type="submission" date="2021-04" db="EMBL/GenBank/DDBJ databases">
        <authorList>
            <person name="Pira H."/>
            <person name="Risdian C."/>
            <person name="Wink J."/>
        </authorList>
    </citation>
    <scope>NUCLEOTIDE SEQUENCE [LARGE SCALE GENOMIC DNA]</scope>
    <source>
        <strain evidence="3 4">WH131</strain>
    </source>
</reference>
<feature type="domain" description="TadE-like" evidence="2">
    <location>
        <begin position="18"/>
        <end position="60"/>
    </location>
</feature>
<dbReference type="InterPro" id="IPR012495">
    <property type="entry name" value="TadE-like_dom"/>
</dbReference>
<gene>
    <name evidence="3" type="ORF">KCG45_08800</name>
</gene>
<name>A0ABS6SMK3_9SPHN</name>
<feature type="transmembrane region" description="Helical" evidence="1">
    <location>
        <begin position="21"/>
        <end position="39"/>
    </location>
</feature>
<dbReference type="Pfam" id="PF07811">
    <property type="entry name" value="TadE"/>
    <property type="match status" value="1"/>
</dbReference>
<dbReference type="EMBL" id="JAGSPB010000002">
    <property type="protein sequence ID" value="MBV7266275.1"/>
    <property type="molecule type" value="Genomic_DNA"/>
</dbReference>
<sequence length="202" mass="21518">MIRCAKPSARAIAGSEEGATAIEFAILAPVLLVMIIGTMDLGLELYARSVVAGAMQEAGRDSALEPGGPTAAQMDAAVESQIHAIVPYAEVTFNRSNYKNYADVGVAEDFTDSNSDGVCNDGEPFQDMNGNGNWDADQGRDGRGGASDAVVYESETKYTRLLPVQKLIGYSPDVVIRSATVLRNQPYSNQSERIPEVGYCAT</sequence>
<keyword evidence="4" id="KW-1185">Reference proteome</keyword>
<proteinExistence type="predicted"/>
<evidence type="ECO:0000313" key="4">
    <source>
        <dbReference type="Proteomes" id="UP000699975"/>
    </source>
</evidence>
<evidence type="ECO:0000256" key="1">
    <source>
        <dbReference type="SAM" id="Phobius"/>
    </source>
</evidence>
<organism evidence="3 4">
    <name type="scientific">Erythrobacter ani</name>
    <dbReference type="NCBI Taxonomy" id="2827235"/>
    <lineage>
        <taxon>Bacteria</taxon>
        <taxon>Pseudomonadati</taxon>
        <taxon>Pseudomonadota</taxon>
        <taxon>Alphaproteobacteria</taxon>
        <taxon>Sphingomonadales</taxon>
        <taxon>Erythrobacteraceae</taxon>
        <taxon>Erythrobacter/Porphyrobacter group</taxon>
        <taxon>Erythrobacter</taxon>
    </lineage>
</organism>
<accession>A0ABS6SMK3</accession>
<evidence type="ECO:0000313" key="3">
    <source>
        <dbReference type="EMBL" id="MBV7266275.1"/>
    </source>
</evidence>
<dbReference type="Proteomes" id="UP000699975">
    <property type="component" value="Unassembled WGS sequence"/>
</dbReference>
<evidence type="ECO:0000259" key="2">
    <source>
        <dbReference type="Pfam" id="PF07811"/>
    </source>
</evidence>
<dbReference type="RefSeq" id="WP_218316894.1">
    <property type="nucleotide sequence ID" value="NZ_JAGSPB010000002.1"/>
</dbReference>
<protein>
    <submittedName>
        <fullName evidence="3">Pilus assembly protein</fullName>
    </submittedName>
</protein>
<comment type="caution">
    <text evidence="3">The sequence shown here is derived from an EMBL/GenBank/DDBJ whole genome shotgun (WGS) entry which is preliminary data.</text>
</comment>
<keyword evidence="1" id="KW-0812">Transmembrane</keyword>
<keyword evidence="1" id="KW-0472">Membrane</keyword>